<dbReference type="AlphaFoldDB" id="A0A4R4NVB6"/>
<evidence type="ECO:0000259" key="1">
    <source>
        <dbReference type="Pfam" id="PF01636"/>
    </source>
</evidence>
<dbReference type="GO" id="GO:0016740">
    <property type="term" value="F:transferase activity"/>
    <property type="evidence" value="ECO:0007669"/>
    <property type="project" value="UniProtKB-KW"/>
</dbReference>
<organism evidence="2 3">
    <name type="scientific">Actinomadura bangladeshensis</name>
    <dbReference type="NCBI Taxonomy" id="453573"/>
    <lineage>
        <taxon>Bacteria</taxon>
        <taxon>Bacillati</taxon>
        <taxon>Actinomycetota</taxon>
        <taxon>Actinomycetes</taxon>
        <taxon>Streptosporangiales</taxon>
        <taxon>Thermomonosporaceae</taxon>
        <taxon>Actinomadura</taxon>
    </lineage>
</organism>
<dbReference type="OrthoDB" id="5170918at2"/>
<dbReference type="SUPFAM" id="SSF56112">
    <property type="entry name" value="Protein kinase-like (PK-like)"/>
    <property type="match status" value="1"/>
</dbReference>
<gene>
    <name evidence="2" type="ORF">E1284_25520</name>
</gene>
<dbReference type="EMBL" id="SMJW01000148">
    <property type="protein sequence ID" value="TDC12050.1"/>
    <property type="molecule type" value="Genomic_DNA"/>
</dbReference>
<comment type="caution">
    <text evidence="2">The sequence shown here is derived from an EMBL/GenBank/DDBJ whole genome shotgun (WGS) entry which is preliminary data.</text>
</comment>
<feature type="domain" description="Aminoglycoside phosphotransferase" evidence="1">
    <location>
        <begin position="42"/>
        <end position="277"/>
    </location>
</feature>
<keyword evidence="3" id="KW-1185">Reference proteome</keyword>
<dbReference type="InterPro" id="IPR011009">
    <property type="entry name" value="Kinase-like_dom_sf"/>
</dbReference>
<reference evidence="2 3" key="1">
    <citation type="submission" date="2019-03" db="EMBL/GenBank/DDBJ databases">
        <title>Draft genome sequences of novel Actinobacteria.</title>
        <authorList>
            <person name="Sahin N."/>
            <person name="Ay H."/>
            <person name="Saygin H."/>
        </authorList>
    </citation>
    <scope>NUCLEOTIDE SEQUENCE [LARGE SCALE GENOMIC DNA]</scope>
    <source>
        <strain evidence="2 3">DSM 45347</strain>
    </source>
</reference>
<dbReference type="InterPro" id="IPR002575">
    <property type="entry name" value="Aminoglycoside_PTrfase"/>
</dbReference>
<accession>A0A4R4NVB6</accession>
<evidence type="ECO:0000313" key="3">
    <source>
        <dbReference type="Proteomes" id="UP000295431"/>
    </source>
</evidence>
<keyword evidence="2" id="KW-0808">Transferase</keyword>
<dbReference type="Pfam" id="PF01636">
    <property type="entry name" value="APH"/>
    <property type="match status" value="1"/>
</dbReference>
<protein>
    <submittedName>
        <fullName evidence="2">Aminoglycoside phosphotransferase family protein</fullName>
    </submittedName>
</protein>
<sequence length="631" mass="71177">MREDAVRTIGRHPQITNGDVRRLVTTTFDRSGHELGQDPIVRLLPGGYAGAMVALVWSEHLDPIVLKAGDPAQMRAEHENRFRYAGEDRWLAEHGLDDIYGPVEVELDDRPAEWAVIVYRYIGGKSFEELENFSDFEKLVRTYLWGEDRDKSPSEATLRECFRTIAETLAGGPAAADHAPAGPLVKYLPELRWDTGILAAINTARSFCPDLPELTGFRQWWEERIAAIRVAPVHDDRLLHGDVRFANVLVDQVHSEVHLIDFGNGRQGHVFQDFARFEIDLVFRTTPQAGGGTELDRSKLLASVEYLLRDELVLGEIPADGSREIKCLSLWRQVMHQSFPQLARPGALMMYRWFLLCECLKRLRWVAGIEAGDEEPDSASLIYTICALRRYLSGATPAATWISTAPQVMAGTLHCRAVFVPIRGSERLVNRQRNDAKRDALNEAAARMSTVRLLAETGQSYLSPRGTFNSEIRAVLATGAGVQVALANPHAPEYFGLSKSYESGEGGPYEIHPDLQRKSTESIQGYLHLREEFGSLIEVRFCRFGVGATILITNDTLFYEPYFRTPRMRRQRLLFDSFEFQFSGSNLHSRSLLEDTFNFHWKNSDGVEDGTERAESYAALRKAFLALWRGG</sequence>
<proteinExistence type="predicted"/>
<dbReference type="Proteomes" id="UP000295431">
    <property type="component" value="Unassembled WGS sequence"/>
</dbReference>
<name>A0A4R4NVB6_9ACTN</name>
<evidence type="ECO:0000313" key="2">
    <source>
        <dbReference type="EMBL" id="TDC12050.1"/>
    </source>
</evidence>
<dbReference type="Gene3D" id="3.90.1200.10">
    <property type="match status" value="1"/>
</dbReference>